<dbReference type="Proteomes" id="UP000032749">
    <property type="component" value="Chromosome"/>
</dbReference>
<dbReference type="PATRIC" id="fig|698738.3.peg.1396"/>
<comment type="similarity">
    <text evidence="1">Belongs to the phosphate/phosphite/phosphonate binding protein family.</text>
</comment>
<dbReference type="Gene3D" id="3.40.190.10">
    <property type="entry name" value="Periplasmic binding protein-like II"/>
    <property type="match status" value="2"/>
</dbReference>
<gene>
    <name evidence="4" type="ORF">OLEAN_C13460</name>
</gene>
<dbReference type="PANTHER" id="PTHR35841:SF1">
    <property type="entry name" value="PHOSPHONATES-BINDING PERIPLASMIC PROTEIN"/>
    <property type="match status" value="1"/>
</dbReference>
<feature type="chain" id="PRO_5004374215" evidence="3">
    <location>
        <begin position="22"/>
        <end position="302"/>
    </location>
</feature>
<dbReference type="InterPro" id="IPR030836">
    <property type="entry name" value="ABC_peri_PhnD-like"/>
</dbReference>
<reference evidence="4 5" key="1">
    <citation type="journal article" date="2013" name="Nat. Commun.">
        <title>Genome sequence and functional genomic analysis of the oil-degrading bacterium Oleispira antarctica.</title>
        <authorList>
            <person name="Kube M."/>
            <person name="Chernikova T.N."/>
            <person name="Al-Ramahi Y."/>
            <person name="Beloqui A."/>
            <person name="Lopez-Cortez N."/>
            <person name="Guazzaroni M.E."/>
            <person name="Heipieper H.J."/>
            <person name="Klages S."/>
            <person name="Kotsyurbenko O.R."/>
            <person name="Langer I."/>
            <person name="Nechitaylo T.Y."/>
            <person name="Lunsdorf H."/>
            <person name="Fernandez M."/>
            <person name="Juarez S."/>
            <person name="Ciordia S."/>
            <person name="Singer A."/>
            <person name="Kagan O."/>
            <person name="Egorova O."/>
            <person name="Petit P.A."/>
            <person name="Stogios P."/>
            <person name="Kim Y."/>
            <person name="Tchigvintsev A."/>
            <person name="Flick R."/>
            <person name="Denaro R."/>
            <person name="Genovese M."/>
            <person name="Albar J.P."/>
            <person name="Reva O.N."/>
            <person name="Martinez-Gomariz M."/>
            <person name="Tran H."/>
            <person name="Ferrer M."/>
            <person name="Savchenko A."/>
            <person name="Yakunin A.F."/>
            <person name="Yakimov M.M."/>
            <person name="Golyshina O.V."/>
            <person name="Reinhardt R."/>
            <person name="Golyshin P.N."/>
        </authorList>
    </citation>
    <scope>NUCLEOTIDE SEQUENCE [LARGE SCALE GENOMIC DNA]</scope>
</reference>
<dbReference type="EMBL" id="FO203512">
    <property type="protein sequence ID" value="CCK75522.1"/>
    <property type="molecule type" value="Genomic_DNA"/>
</dbReference>
<sequence length="302" mass="33265">MKKQLTIIATTLSLLTGGLLASTVQAEAKAAEKPTFVFTAIPDADESRLQQRFNKVAVYLSKKLDVNVKYIPVKSYAAAVTAFRNDQVQLAWFGGLSGVRARALVSGSEAIAQGFEDQSFKSYIIAHHSTGLKPNTDLSDAFKAFNTKDMTFTFGSKGSTSGRLMPEFYLREEFKAAPDDIFSRIGFSGDHSRTIAQVQSGAYQVGAVNFKVWEKELAAGNVDTNKVSIIWTTPTYPDYQWTIRNDVNQRFGADFKNLVTKTLLEMKDPDLLASFPRQSFIPASNADYAPIENTARAIGLID</sequence>
<keyword evidence="2 3" id="KW-0732">Signal</keyword>
<dbReference type="HOGENOM" id="CLU_051472_6_2_6"/>
<dbReference type="NCBIfam" id="TIGR04553">
    <property type="entry name" value="ABC_peri_selen"/>
    <property type="match status" value="1"/>
</dbReference>
<accession>R4YLJ0</accession>
<keyword evidence="5" id="KW-1185">Reference proteome</keyword>
<dbReference type="NCBIfam" id="TIGR01098">
    <property type="entry name" value="3A0109s03R"/>
    <property type="match status" value="1"/>
</dbReference>
<evidence type="ECO:0000256" key="2">
    <source>
        <dbReference type="ARBA" id="ARBA00022729"/>
    </source>
</evidence>
<dbReference type="KEGG" id="oai:OLEAN_C13460"/>
<evidence type="ECO:0000313" key="4">
    <source>
        <dbReference type="EMBL" id="CCK75522.1"/>
    </source>
</evidence>
<dbReference type="PANTHER" id="PTHR35841">
    <property type="entry name" value="PHOSPHONATES-BINDING PERIPLASMIC PROTEIN"/>
    <property type="match status" value="1"/>
</dbReference>
<dbReference type="AlphaFoldDB" id="R4YLJ0"/>
<proteinExistence type="inferred from homology"/>
<evidence type="ECO:0000256" key="1">
    <source>
        <dbReference type="ARBA" id="ARBA00007162"/>
    </source>
</evidence>
<evidence type="ECO:0000256" key="3">
    <source>
        <dbReference type="SAM" id="SignalP"/>
    </source>
</evidence>
<name>R4YLJ0_OLEAN</name>
<dbReference type="Pfam" id="PF12974">
    <property type="entry name" value="Phosphonate-bd"/>
    <property type="match status" value="1"/>
</dbReference>
<dbReference type="GO" id="GO:0055085">
    <property type="term" value="P:transmembrane transport"/>
    <property type="evidence" value="ECO:0007669"/>
    <property type="project" value="InterPro"/>
</dbReference>
<evidence type="ECO:0000313" key="5">
    <source>
        <dbReference type="Proteomes" id="UP000032749"/>
    </source>
</evidence>
<dbReference type="GO" id="GO:0043190">
    <property type="term" value="C:ATP-binding cassette (ABC) transporter complex"/>
    <property type="evidence" value="ECO:0007669"/>
    <property type="project" value="InterPro"/>
</dbReference>
<protein>
    <submittedName>
        <fullName evidence="4">Phosphonate-binding periplasmic protein</fullName>
    </submittedName>
</protein>
<dbReference type="STRING" id="698738.OLEAN_C13460"/>
<dbReference type="InterPro" id="IPR005770">
    <property type="entry name" value="PhnD"/>
</dbReference>
<dbReference type="SUPFAM" id="SSF53850">
    <property type="entry name" value="Periplasmic binding protein-like II"/>
    <property type="match status" value="1"/>
</dbReference>
<dbReference type="OrthoDB" id="225238at2"/>
<organism evidence="4 5">
    <name type="scientific">Oleispira antarctica RB-8</name>
    <dbReference type="NCBI Taxonomy" id="698738"/>
    <lineage>
        <taxon>Bacteria</taxon>
        <taxon>Pseudomonadati</taxon>
        <taxon>Pseudomonadota</taxon>
        <taxon>Gammaproteobacteria</taxon>
        <taxon>Oceanospirillales</taxon>
        <taxon>Oceanospirillaceae</taxon>
        <taxon>Oleispira</taxon>
    </lineage>
</organism>
<feature type="signal peptide" evidence="3">
    <location>
        <begin position="1"/>
        <end position="21"/>
    </location>
</feature>